<dbReference type="Gene3D" id="3.30.470.20">
    <property type="entry name" value="ATP-grasp fold, B domain"/>
    <property type="match status" value="1"/>
</dbReference>
<accession>A0AA48I233</accession>
<dbReference type="GO" id="GO:0000932">
    <property type="term" value="C:P-body"/>
    <property type="evidence" value="ECO:0007669"/>
    <property type="project" value="TreeGrafter"/>
</dbReference>
<keyword evidence="2" id="KW-1185">Reference proteome</keyword>
<name>A0AA48I233_9TREE</name>
<dbReference type="RefSeq" id="XP_060453420.1">
    <property type="nucleotide sequence ID" value="XM_060604178.1"/>
</dbReference>
<proteinExistence type="predicted"/>
<reference evidence="1" key="1">
    <citation type="journal article" date="2023" name="BMC Genomics">
        <title>Chromosome-level genome assemblies of Cutaneotrichosporon spp. (Trichosporonales, Basidiomycota) reveal imbalanced evolution between nucleotide sequences and chromosome synteny.</title>
        <authorList>
            <person name="Kobayashi Y."/>
            <person name="Kayamori A."/>
            <person name="Aoki K."/>
            <person name="Shiwa Y."/>
            <person name="Matsutani M."/>
            <person name="Fujita N."/>
            <person name="Sugita T."/>
            <person name="Iwasaki W."/>
            <person name="Tanaka N."/>
            <person name="Takashima M."/>
        </authorList>
    </citation>
    <scope>NUCLEOTIDE SEQUENCE</scope>
    <source>
        <strain evidence="1">HIS019</strain>
    </source>
</reference>
<gene>
    <name evidence="1" type="primary">PBY1</name>
    <name evidence="1" type="ORF">CcaverHIS019_0108720</name>
</gene>
<dbReference type="EMBL" id="AP028212">
    <property type="protein sequence ID" value="BEI88154.1"/>
    <property type="molecule type" value="Genomic_DNA"/>
</dbReference>
<evidence type="ECO:0000313" key="1">
    <source>
        <dbReference type="EMBL" id="BEI88154.1"/>
    </source>
</evidence>
<dbReference type="GeneID" id="85492025"/>
<evidence type="ECO:0008006" key="3">
    <source>
        <dbReference type="Google" id="ProtNLM"/>
    </source>
</evidence>
<organism evidence="1 2">
    <name type="scientific">Cutaneotrichosporon cavernicola</name>
    <dbReference type="NCBI Taxonomy" id="279322"/>
    <lineage>
        <taxon>Eukaryota</taxon>
        <taxon>Fungi</taxon>
        <taxon>Dikarya</taxon>
        <taxon>Basidiomycota</taxon>
        <taxon>Agaricomycotina</taxon>
        <taxon>Tremellomycetes</taxon>
        <taxon>Trichosporonales</taxon>
        <taxon>Trichosporonaceae</taxon>
        <taxon>Cutaneotrichosporon</taxon>
    </lineage>
</organism>
<dbReference type="PANTHER" id="PTHR47551:SF1">
    <property type="entry name" value="TUBULIN--TYROSINE LIGASE PBY1-RELATED"/>
    <property type="match status" value="1"/>
</dbReference>
<dbReference type="PROSITE" id="PS51221">
    <property type="entry name" value="TTL"/>
    <property type="match status" value="1"/>
</dbReference>
<dbReference type="InterPro" id="IPR027746">
    <property type="entry name" value="TTL"/>
</dbReference>
<protein>
    <recommendedName>
        <fullName evidence="3">Tubulin-tyrosine ligase</fullName>
    </recommendedName>
</protein>
<dbReference type="InterPro" id="IPR004344">
    <property type="entry name" value="TTL/TTLL_fam"/>
</dbReference>
<dbReference type="AlphaFoldDB" id="A0AA48I233"/>
<dbReference type="Proteomes" id="UP001233271">
    <property type="component" value="Chromosome 1"/>
</dbReference>
<dbReference type="KEGG" id="ccac:CcaHIS019_0108720"/>
<dbReference type="Pfam" id="PF03133">
    <property type="entry name" value="TTL"/>
    <property type="match status" value="1"/>
</dbReference>
<evidence type="ECO:0000313" key="2">
    <source>
        <dbReference type="Proteomes" id="UP001233271"/>
    </source>
</evidence>
<sequence length="467" mass="51650">MTITKLPANLEEVESVKIESSSENQITAFVNFPSTFTQSLIEEALTAVLPDVHITHELGNTPRLQWADYDLMSFDEARHDPRFLISSYVYRKALIRKHLLHNTATEYLAKCRHRGMKSALSLPRGWVLDIQFADELDEALMDDLYELDAALVANEEMEEDEREWFILKPGFADKGQGIRMFSSVDELRSIFEEFEPPSDDEDEDGDEEPLGNIGEEGTAILTSHMRHFVIQEYMPHPMLFDVNKGGSVGHKIHLRAHVLVTGAYNVYLSHALFVLFAGVPYTHPRGEDLDLRPHLTNVCIQTGLAPGIVLPLWDMAGATGLAHTPKGYVPAGTVDAAWLEATFAKAGAVIAEAVRAGAECGSFNLQLMENAFELFGVDLLLSHPAQSSGQSTGTLPIPDVTLLEFNASPDVVNSGDALRPNLLEMFDGIVRISIAPFFGRGKEDMALGEDKWGWRKVGKGEVRASFA</sequence>
<dbReference type="PANTHER" id="PTHR47551">
    <property type="entry name" value="TUBULIN--TYROSINE LIGASE PBY1-RELATED"/>
    <property type="match status" value="1"/>
</dbReference>